<dbReference type="RefSeq" id="WP_066391208.1">
    <property type="nucleotide sequence ID" value="NZ_CP015378.1"/>
</dbReference>
<keyword evidence="1" id="KW-0732">Signal</keyword>
<feature type="chain" id="PRO_5039573351" description="Transglutaminase-like domain-containing protein" evidence="1">
    <location>
        <begin position="20"/>
        <end position="557"/>
    </location>
</feature>
<dbReference type="Pfam" id="PF01841">
    <property type="entry name" value="Transglut_core"/>
    <property type="match status" value="1"/>
</dbReference>
<feature type="signal peptide" evidence="1">
    <location>
        <begin position="1"/>
        <end position="19"/>
    </location>
</feature>
<evidence type="ECO:0000256" key="1">
    <source>
        <dbReference type="SAM" id="SignalP"/>
    </source>
</evidence>
<dbReference type="PROSITE" id="PS51257">
    <property type="entry name" value="PROKAR_LIPOPROTEIN"/>
    <property type="match status" value="1"/>
</dbReference>
<name>A0A168VS75_9BACL</name>
<dbReference type="Proteomes" id="UP000076623">
    <property type="component" value="Chromosome"/>
</dbReference>
<dbReference type="EMBL" id="CP015378">
    <property type="protein sequence ID" value="ANC75835.1"/>
    <property type="molecule type" value="Genomic_DNA"/>
</dbReference>
<dbReference type="SMART" id="SM00460">
    <property type="entry name" value="TGc"/>
    <property type="match status" value="1"/>
</dbReference>
<dbReference type="SUPFAM" id="SSF54001">
    <property type="entry name" value="Cysteine proteinases"/>
    <property type="match status" value="1"/>
</dbReference>
<evidence type="ECO:0000313" key="4">
    <source>
        <dbReference type="Proteomes" id="UP000076623"/>
    </source>
</evidence>
<dbReference type="PANTHER" id="PTHR33490">
    <property type="entry name" value="BLR5614 PROTEIN-RELATED"/>
    <property type="match status" value="1"/>
</dbReference>
<evidence type="ECO:0000313" key="3">
    <source>
        <dbReference type="EMBL" id="ANC75835.1"/>
    </source>
</evidence>
<evidence type="ECO:0000259" key="2">
    <source>
        <dbReference type="SMART" id="SM00460"/>
    </source>
</evidence>
<accession>A0A168VS75</accession>
<dbReference type="STRING" id="1221500.ABE65_002895"/>
<keyword evidence="4" id="KW-1185">Reference proteome</keyword>
<feature type="domain" description="Transglutaminase-like" evidence="2">
    <location>
        <begin position="465"/>
        <end position="520"/>
    </location>
</feature>
<dbReference type="KEGG" id="fpn:ABE65_002895"/>
<proteinExistence type="predicted"/>
<dbReference type="InterPro" id="IPR038765">
    <property type="entry name" value="Papain-like_cys_pep_sf"/>
</dbReference>
<dbReference type="AlphaFoldDB" id="A0A168VS75"/>
<gene>
    <name evidence="3" type="ORF">ABE65_002895</name>
</gene>
<dbReference type="Gene3D" id="3.10.620.30">
    <property type="match status" value="1"/>
</dbReference>
<sequence>MKNKLTSFLLILMVLALTACTTDQNPSAKPEQEAKKDKYTTLAEEANKENSLEKLELLPYAEEVEATLSSPKYKEFTANSTVLIKGKAKKYNSFKSDHVWIKVRSDQEGPNGREFSYYAPLKEGKFEQKVQLFNGKGNYSVKVSVPSDTAEDYYYDIASFDVENVNPEIKRDIAYTKNAFQYDLKLKNSINGYMERDGSFELEGDVADSSVEQLMVELKKESESTKIMIPVENGKFAQKIPLYYGAGVHEVQIMTPKEGSTDFFTDAAHLYVKNLSGESFEPVKYSSAYEEKGFKLETPEVGGEKADLSYKIKGSIDPKGEGASKTNVVFVQTEKDDQKAMYAIPVKNNKFDGEFFLRFGPGKYDVSVMAPEFNKTNGYMQFFVGVAKFSVENTNTSDQRFTLPSRGIQSDAPEIKKLAAQLTKNKKTDKEKALAVYEYVAKNVSYDVDKLNNRTFEFDDSALKTLDEKEGVCQDFAYLAIALLRASGMEAQMVTGFAGQNHAWVETKVEGRWLTMDPTWGSGYLQNNKFVPKFTMEYFDPKPAEFQKTHTKKEVEF</sequence>
<organism evidence="3 4">
    <name type="scientific">Fictibacillus phosphorivorans</name>
    <dbReference type="NCBI Taxonomy" id="1221500"/>
    <lineage>
        <taxon>Bacteria</taxon>
        <taxon>Bacillati</taxon>
        <taxon>Bacillota</taxon>
        <taxon>Bacilli</taxon>
        <taxon>Bacillales</taxon>
        <taxon>Fictibacillaceae</taxon>
        <taxon>Fictibacillus</taxon>
    </lineage>
</organism>
<protein>
    <recommendedName>
        <fullName evidence="2">Transglutaminase-like domain-containing protein</fullName>
    </recommendedName>
</protein>
<reference evidence="3 4" key="1">
    <citation type="submission" date="2016-04" db="EMBL/GenBank/DDBJ databases">
        <title>Complete genome sequence of Fictibacillus phosphorivorans G25-29, a strain toxic to nematodes.</title>
        <authorList>
            <person name="Zheng Z."/>
        </authorList>
    </citation>
    <scope>NUCLEOTIDE SEQUENCE [LARGE SCALE GENOMIC DNA]</scope>
    <source>
        <strain evidence="3 4">G25-29</strain>
    </source>
</reference>
<dbReference type="InterPro" id="IPR002931">
    <property type="entry name" value="Transglutaminase-like"/>
</dbReference>